<evidence type="ECO:0000313" key="4">
    <source>
        <dbReference type="Proteomes" id="UP000198546"/>
    </source>
</evidence>
<dbReference type="InterPro" id="IPR007044">
    <property type="entry name" value="Cyclodeamin/CycHdrlase"/>
</dbReference>
<dbReference type="Pfam" id="PF04961">
    <property type="entry name" value="FTCD_C"/>
    <property type="match status" value="1"/>
</dbReference>
<name>A0A1G6V6Y8_9ACTN</name>
<evidence type="ECO:0000313" key="3">
    <source>
        <dbReference type="EMBL" id="SDD49338.1"/>
    </source>
</evidence>
<dbReference type="OrthoDB" id="3686698at2"/>
<dbReference type="SUPFAM" id="SSF101262">
    <property type="entry name" value="Methenyltetrahydrofolate cyclohydrolase-like"/>
    <property type="match status" value="1"/>
</dbReference>
<dbReference type="Proteomes" id="UP000198546">
    <property type="component" value="Chromosome i"/>
</dbReference>
<reference evidence="3 4" key="1">
    <citation type="submission" date="2016-10" db="EMBL/GenBank/DDBJ databases">
        <authorList>
            <person name="de Groot N.N."/>
        </authorList>
    </citation>
    <scope>NUCLEOTIDE SEQUENCE [LARGE SCALE GENOMIC DNA]</scope>
    <source>
        <strain evidence="3 4">MON 2.2</strain>
    </source>
</reference>
<protein>
    <submittedName>
        <fullName evidence="3">Formiminotetrahydrofolate cyclodeaminase</fullName>
    </submittedName>
</protein>
<dbReference type="InterPro" id="IPR036178">
    <property type="entry name" value="Formintransfe-cycloase-like_sf"/>
</dbReference>
<evidence type="ECO:0000256" key="1">
    <source>
        <dbReference type="SAM" id="MobiDB-lite"/>
    </source>
</evidence>
<sequence length="213" mass="22203">MDTSLWTLPAGELLDRTASADPTPGGGSVAAVTASLGLGLVLMSVEVTLAGAHRDDADTDPGELQQARTDGVELLGRLRAAADRDVAEFESVMAAYRLPRGDETEVATRREAVDTALVSATEGPLELVEQALAGIDLADRVEPAVSATVVSDTLAGRDLLTGAARAALRTADINLGPLERREHPQAAALRRRRDAAERALPPSAEPQTPGGDR</sequence>
<feature type="domain" description="Cyclodeaminase/cyclohydrolase" evidence="2">
    <location>
        <begin position="11"/>
        <end position="181"/>
    </location>
</feature>
<dbReference type="GO" id="GO:0003824">
    <property type="term" value="F:catalytic activity"/>
    <property type="evidence" value="ECO:0007669"/>
    <property type="project" value="InterPro"/>
</dbReference>
<dbReference type="RefSeq" id="WP_090591311.1">
    <property type="nucleotide sequence ID" value="NZ_LT629688.1"/>
</dbReference>
<keyword evidence="4" id="KW-1185">Reference proteome</keyword>
<dbReference type="AlphaFoldDB" id="A0A1G6V6Y8"/>
<dbReference type="EMBL" id="LT629688">
    <property type="protein sequence ID" value="SDD49338.1"/>
    <property type="molecule type" value="Genomic_DNA"/>
</dbReference>
<organism evidence="3 4">
    <name type="scientific">Auraticoccus monumenti</name>
    <dbReference type="NCBI Taxonomy" id="675864"/>
    <lineage>
        <taxon>Bacteria</taxon>
        <taxon>Bacillati</taxon>
        <taxon>Actinomycetota</taxon>
        <taxon>Actinomycetes</taxon>
        <taxon>Propionibacteriales</taxon>
        <taxon>Propionibacteriaceae</taxon>
        <taxon>Auraticoccus</taxon>
    </lineage>
</organism>
<proteinExistence type="predicted"/>
<accession>A0A1G6V6Y8</accession>
<feature type="region of interest" description="Disordered" evidence="1">
    <location>
        <begin position="176"/>
        <end position="213"/>
    </location>
</feature>
<gene>
    <name evidence="3" type="ORF">SAMN04489747_1064</name>
</gene>
<dbReference type="Gene3D" id="1.20.120.680">
    <property type="entry name" value="Formiminotetrahydrofolate cyclodeaminase monomer, up-and-down helical bundle"/>
    <property type="match status" value="1"/>
</dbReference>
<evidence type="ECO:0000259" key="2">
    <source>
        <dbReference type="Pfam" id="PF04961"/>
    </source>
</evidence>
<dbReference type="STRING" id="675864.SAMN04489747_1064"/>